<dbReference type="Proteomes" id="UP001595456">
    <property type="component" value="Unassembled WGS sequence"/>
</dbReference>
<gene>
    <name evidence="2" type="ORF">ACFODU_06610</name>
</gene>
<dbReference type="EMBL" id="JBHRST010000008">
    <property type="protein sequence ID" value="MFC3097473.1"/>
    <property type="molecule type" value="Genomic_DNA"/>
</dbReference>
<name>A0ABV7E4M1_9SPHN</name>
<comment type="caution">
    <text evidence="2">The sequence shown here is derived from an EMBL/GenBank/DDBJ whole genome shotgun (WGS) entry which is preliminary data.</text>
</comment>
<organism evidence="2 3">
    <name type="scientific">Alteraurantiacibacter palmitatis</name>
    <dbReference type="NCBI Taxonomy" id="2054628"/>
    <lineage>
        <taxon>Bacteria</taxon>
        <taxon>Pseudomonadati</taxon>
        <taxon>Pseudomonadota</taxon>
        <taxon>Alphaproteobacteria</taxon>
        <taxon>Sphingomonadales</taxon>
        <taxon>Erythrobacteraceae</taxon>
        <taxon>Alteraurantiacibacter</taxon>
    </lineage>
</organism>
<evidence type="ECO:0000313" key="3">
    <source>
        <dbReference type="Proteomes" id="UP001595456"/>
    </source>
</evidence>
<accession>A0ABV7E4M1</accession>
<dbReference type="Pfam" id="PF10055">
    <property type="entry name" value="DUF2292"/>
    <property type="match status" value="1"/>
</dbReference>
<dbReference type="InterPro" id="IPR018743">
    <property type="entry name" value="DUF2292"/>
</dbReference>
<evidence type="ECO:0000256" key="1">
    <source>
        <dbReference type="SAM" id="MobiDB-lite"/>
    </source>
</evidence>
<reference evidence="3" key="1">
    <citation type="journal article" date="2019" name="Int. J. Syst. Evol. Microbiol.">
        <title>The Global Catalogue of Microorganisms (GCM) 10K type strain sequencing project: providing services to taxonomists for standard genome sequencing and annotation.</title>
        <authorList>
            <consortium name="The Broad Institute Genomics Platform"/>
            <consortium name="The Broad Institute Genome Sequencing Center for Infectious Disease"/>
            <person name="Wu L."/>
            <person name="Ma J."/>
        </authorList>
    </citation>
    <scope>NUCLEOTIDE SEQUENCE [LARGE SCALE GENOMIC DNA]</scope>
    <source>
        <strain evidence="3">KCTC 52607</strain>
    </source>
</reference>
<dbReference type="RefSeq" id="WP_336926281.1">
    <property type="nucleotide sequence ID" value="NZ_JBANRO010000006.1"/>
</dbReference>
<evidence type="ECO:0000313" key="2">
    <source>
        <dbReference type="EMBL" id="MFC3097473.1"/>
    </source>
</evidence>
<feature type="region of interest" description="Disordered" evidence="1">
    <location>
        <begin position="1"/>
        <end position="21"/>
    </location>
</feature>
<protein>
    <submittedName>
        <fullName evidence="2">YezD family protein</fullName>
    </submittedName>
</protein>
<sequence length="58" mass="6335">MSKTSEHGPAPAQDERPDGPLGLVASVVERIRFGAVQLTIHDGRITHVDVTERRRFGA</sequence>
<proteinExistence type="predicted"/>
<keyword evidence="3" id="KW-1185">Reference proteome</keyword>